<dbReference type="AlphaFoldDB" id="W6ZTQ2"/>
<proteinExistence type="predicted"/>
<accession>W6ZTQ2</accession>
<protein>
    <submittedName>
        <fullName evidence="1">Uncharacterized protein</fullName>
    </submittedName>
</protein>
<organism evidence="1 2">
    <name type="scientific">Plasmodium inui San Antonio 1</name>
    <dbReference type="NCBI Taxonomy" id="1237626"/>
    <lineage>
        <taxon>Eukaryota</taxon>
        <taxon>Sar</taxon>
        <taxon>Alveolata</taxon>
        <taxon>Apicomplexa</taxon>
        <taxon>Aconoidasida</taxon>
        <taxon>Haemosporida</taxon>
        <taxon>Plasmodiidae</taxon>
        <taxon>Plasmodium</taxon>
        <taxon>Plasmodium (Plasmodium)</taxon>
    </lineage>
</organism>
<dbReference type="VEuPathDB" id="PlasmoDB:C922_05332"/>
<dbReference type="GeneID" id="20040606"/>
<dbReference type="EMBL" id="KI965516">
    <property type="protein sequence ID" value="EUD64287.1"/>
    <property type="molecule type" value="Genomic_DNA"/>
</dbReference>
<dbReference type="Proteomes" id="UP000030640">
    <property type="component" value="Unassembled WGS sequence"/>
</dbReference>
<sequence length="395" mass="45976">MKTLSSTMYHNPANNLSLAGSGHAVIETTHNSISTVRIRNIRLLLTHVQKHFKLVSVSRSALGRDYTYILKNKGNINSSCKEFLLEDFQKRSLRLNGHILGRRWPAHTIQELTDNEAIMYESSKGGLSGDLKPRNSFVHHIRRVQIVMIRHNMEILQRILQRIRYIEQTVLAKKIRIIIEYHRELSVASQETLSMRNRTLGTEVRRQAKCPLNLKGELRKIHTVLQQLKRTILVSLAILKIKNLQEALRGIRTIILKQYHAVINSAYNFLRRSKHHPHIRSSEYLYVLLRVSEYGQKFDVTDYYWMLCSNDSGAPPWLKEDRDSQNPFLTEGDGGALRNKTGELFLNKELQIPCIRKILKNDNSFIEDPTYTIKVYFYLINSILLRPRNNSVRKI</sequence>
<keyword evidence="2" id="KW-1185">Reference proteome</keyword>
<evidence type="ECO:0000313" key="2">
    <source>
        <dbReference type="Proteomes" id="UP000030640"/>
    </source>
</evidence>
<gene>
    <name evidence="1" type="ORF">C922_05332</name>
</gene>
<dbReference type="RefSeq" id="XP_008819125.1">
    <property type="nucleotide sequence ID" value="XM_008820903.1"/>
</dbReference>
<evidence type="ECO:0000313" key="1">
    <source>
        <dbReference type="EMBL" id="EUD64287.1"/>
    </source>
</evidence>
<reference evidence="1 2" key="1">
    <citation type="submission" date="2013-02" db="EMBL/GenBank/DDBJ databases">
        <title>The Genome Sequence of Plasmodium inui San Antonio 1.</title>
        <authorList>
            <consortium name="The Broad Institute Genome Sequencing Platform"/>
            <consortium name="The Broad Institute Genome Sequencing Center for Infectious Disease"/>
            <person name="Neafsey D."/>
            <person name="Cheeseman I."/>
            <person name="Volkman S."/>
            <person name="Adams J."/>
            <person name="Walker B."/>
            <person name="Young S.K."/>
            <person name="Zeng Q."/>
            <person name="Gargeya S."/>
            <person name="Fitzgerald M."/>
            <person name="Haas B."/>
            <person name="Abouelleil A."/>
            <person name="Alvarado L."/>
            <person name="Arachchi H.M."/>
            <person name="Berlin A.M."/>
            <person name="Chapman S.B."/>
            <person name="Dewar J."/>
            <person name="Goldberg J."/>
            <person name="Griggs A."/>
            <person name="Gujja S."/>
            <person name="Hansen M."/>
            <person name="Howarth C."/>
            <person name="Imamovic A."/>
            <person name="Larimer J."/>
            <person name="McCowan C."/>
            <person name="Murphy C."/>
            <person name="Neiman D."/>
            <person name="Pearson M."/>
            <person name="Priest M."/>
            <person name="Roberts A."/>
            <person name="Saif S."/>
            <person name="Shea T."/>
            <person name="Sisk P."/>
            <person name="Sykes S."/>
            <person name="Wortman J."/>
            <person name="Nusbaum C."/>
            <person name="Birren B."/>
        </authorList>
    </citation>
    <scope>NUCLEOTIDE SEQUENCE [LARGE SCALE GENOMIC DNA]</scope>
    <source>
        <strain evidence="1 2">San Antonio 1</strain>
    </source>
</reference>
<name>W6ZTQ2_9APIC</name>